<dbReference type="Pfam" id="PF04851">
    <property type="entry name" value="ResIII"/>
    <property type="match status" value="1"/>
</dbReference>
<geneLocation type="plasmid" evidence="3 4">
    <name>unnamed7</name>
</geneLocation>
<dbReference type="GO" id="GO:0016787">
    <property type="term" value="F:hydrolase activity"/>
    <property type="evidence" value="ECO:0007669"/>
    <property type="project" value="InterPro"/>
</dbReference>
<dbReference type="SMART" id="SM00490">
    <property type="entry name" value="HELICc"/>
    <property type="match status" value="1"/>
</dbReference>
<dbReference type="InterPro" id="IPR014001">
    <property type="entry name" value="Helicase_ATP-bd"/>
</dbReference>
<gene>
    <name evidence="3" type="ORF">HUE56_29335</name>
</gene>
<keyword evidence="3" id="KW-0614">Plasmid</keyword>
<evidence type="ECO:0000259" key="1">
    <source>
        <dbReference type="PROSITE" id="PS51192"/>
    </source>
</evidence>
<dbReference type="OrthoDB" id="9803459at2"/>
<dbReference type="EMBL" id="CP054622">
    <property type="protein sequence ID" value="QKS54611.1"/>
    <property type="molecule type" value="Genomic_DNA"/>
</dbReference>
<evidence type="ECO:0000313" key="4">
    <source>
        <dbReference type="Proteomes" id="UP000509702"/>
    </source>
</evidence>
<dbReference type="KEGG" id="aoz:HUE56_29335"/>
<dbReference type="Gene3D" id="3.40.50.300">
    <property type="entry name" value="P-loop containing nucleotide triphosphate hydrolases"/>
    <property type="match status" value="2"/>
</dbReference>
<dbReference type="PANTHER" id="PTHR47396">
    <property type="entry name" value="TYPE I RESTRICTION ENZYME ECOKI R PROTEIN"/>
    <property type="match status" value="1"/>
</dbReference>
<sequence>MSRRQLRPYQVEDREKILRVLRQRRHPLYVLPTGGGKTTTFVEVAEIVSGAGWPTLILTHRWELLSQASQTLHRLRLPHGLIYPGRMLAQEDVYVASIDTLASRLDNYAPFLTKIRLVIVDEAHHAVCGKYMRVFDALDRALRLGVTATPFRADGTGLGLVFDTAVEGPSMSWLTEQAYLVPVDIYAPPLHLDLRSVRISCGDYSTSELERILNNPDVTEPAVQQYARLASGRPTIFFCVSRAHCVHVAEQLTKAGYAAAPVDGKMPEEVRIARLKGLADGTLQALTSCELVSEGTDVPNVEVGVMLRPTKSTGLFQQQGGRFTRPSVGKVRGILIDMVGNTLEHGMLDEERAWSLDGGHEHRDVTPVHRCRSCFRVTRVDDRRQHCQECGEALPARKLAALSVPGDGKVNRRRVIASMSDDQLKTGGYRTLMRLASSVDDLERIARAKNYHRGWVRHQAKEKGLAA</sequence>
<organism evidence="3 4">
    <name type="scientific">Azospirillum oryzae</name>
    <dbReference type="NCBI Taxonomy" id="286727"/>
    <lineage>
        <taxon>Bacteria</taxon>
        <taxon>Pseudomonadati</taxon>
        <taxon>Pseudomonadota</taxon>
        <taxon>Alphaproteobacteria</taxon>
        <taxon>Rhodospirillales</taxon>
        <taxon>Azospirillaceae</taxon>
        <taxon>Azospirillum</taxon>
    </lineage>
</organism>
<dbReference type="RefSeq" id="WP_109154434.1">
    <property type="nucleotide sequence ID" value="NZ_BSOV01000001.1"/>
</dbReference>
<dbReference type="GO" id="GO:0003677">
    <property type="term" value="F:DNA binding"/>
    <property type="evidence" value="ECO:0007669"/>
    <property type="project" value="InterPro"/>
</dbReference>
<protein>
    <submittedName>
        <fullName evidence="3">DEAD/DEAH box helicase family protein</fullName>
    </submittedName>
</protein>
<name>A0A6N1AS86_9PROT</name>
<dbReference type="GO" id="GO:0004386">
    <property type="term" value="F:helicase activity"/>
    <property type="evidence" value="ECO:0007669"/>
    <property type="project" value="UniProtKB-KW"/>
</dbReference>
<dbReference type="InterPro" id="IPR027417">
    <property type="entry name" value="P-loop_NTPase"/>
</dbReference>
<keyword evidence="4" id="KW-1185">Reference proteome</keyword>
<dbReference type="SMART" id="SM00487">
    <property type="entry name" value="DEXDc"/>
    <property type="match status" value="1"/>
</dbReference>
<accession>A0A6N1AS86</accession>
<feature type="domain" description="Helicase C-terminal" evidence="2">
    <location>
        <begin position="222"/>
        <end position="359"/>
    </location>
</feature>
<dbReference type="GO" id="GO:0005829">
    <property type="term" value="C:cytosol"/>
    <property type="evidence" value="ECO:0007669"/>
    <property type="project" value="TreeGrafter"/>
</dbReference>
<dbReference type="PROSITE" id="PS51194">
    <property type="entry name" value="HELICASE_CTER"/>
    <property type="match status" value="1"/>
</dbReference>
<keyword evidence="3" id="KW-0547">Nucleotide-binding</keyword>
<keyword evidence="3" id="KW-0067">ATP-binding</keyword>
<keyword evidence="3" id="KW-0347">Helicase</keyword>
<dbReference type="GO" id="GO:0005524">
    <property type="term" value="F:ATP binding"/>
    <property type="evidence" value="ECO:0007669"/>
    <property type="project" value="InterPro"/>
</dbReference>
<evidence type="ECO:0000259" key="2">
    <source>
        <dbReference type="PROSITE" id="PS51194"/>
    </source>
</evidence>
<evidence type="ECO:0000313" key="3">
    <source>
        <dbReference type="EMBL" id="QKS54611.1"/>
    </source>
</evidence>
<dbReference type="PROSITE" id="PS51192">
    <property type="entry name" value="HELICASE_ATP_BIND_1"/>
    <property type="match status" value="1"/>
</dbReference>
<proteinExistence type="predicted"/>
<feature type="domain" description="Helicase ATP-binding" evidence="1">
    <location>
        <begin position="18"/>
        <end position="168"/>
    </location>
</feature>
<keyword evidence="3" id="KW-0378">Hydrolase</keyword>
<dbReference type="Proteomes" id="UP000509702">
    <property type="component" value="Plasmid unnamed7"/>
</dbReference>
<dbReference type="SUPFAM" id="SSF52540">
    <property type="entry name" value="P-loop containing nucleoside triphosphate hydrolases"/>
    <property type="match status" value="1"/>
</dbReference>
<dbReference type="InterPro" id="IPR001650">
    <property type="entry name" value="Helicase_C-like"/>
</dbReference>
<dbReference type="InterPro" id="IPR050742">
    <property type="entry name" value="Helicase_Restrict-Modif_Enz"/>
</dbReference>
<reference evidence="3 4" key="1">
    <citation type="submission" date="2020-06" db="EMBL/GenBank/DDBJ databases">
        <title>Complete genome of Azosprillum oryzae KACC14407.</title>
        <authorList>
            <person name="Kim M."/>
            <person name="Park Y.-J."/>
            <person name="Shin J.-H."/>
        </authorList>
    </citation>
    <scope>NUCLEOTIDE SEQUENCE [LARGE SCALE GENOMIC DNA]</scope>
    <source>
        <strain evidence="3 4">KACC 14407</strain>
        <plasmid evidence="3 4">unnamed7</plasmid>
    </source>
</reference>
<dbReference type="Pfam" id="PF00271">
    <property type="entry name" value="Helicase_C"/>
    <property type="match status" value="1"/>
</dbReference>
<dbReference type="AlphaFoldDB" id="A0A6N1AS86"/>
<dbReference type="InterPro" id="IPR006935">
    <property type="entry name" value="Helicase/UvrB_N"/>
</dbReference>
<dbReference type="PANTHER" id="PTHR47396:SF1">
    <property type="entry name" value="ATP-DEPENDENT HELICASE IRC3-RELATED"/>
    <property type="match status" value="1"/>
</dbReference>